<evidence type="ECO:0000259" key="1">
    <source>
        <dbReference type="Pfam" id="PF01593"/>
    </source>
</evidence>
<keyword evidence="3" id="KW-1185">Reference proteome</keyword>
<dbReference type="InterPro" id="IPR002937">
    <property type="entry name" value="Amino_oxidase"/>
</dbReference>
<proteinExistence type="predicted"/>
<dbReference type="PANTHER" id="PTHR46313:SF3">
    <property type="entry name" value="PROLYCOPENE ISOMERASE, CHLOROPLASTIC"/>
    <property type="match status" value="1"/>
</dbReference>
<dbReference type="GO" id="GO:0016116">
    <property type="term" value="P:carotenoid metabolic process"/>
    <property type="evidence" value="ECO:0007669"/>
    <property type="project" value="InterPro"/>
</dbReference>
<dbReference type="GO" id="GO:0016491">
    <property type="term" value="F:oxidoreductase activity"/>
    <property type="evidence" value="ECO:0007669"/>
    <property type="project" value="InterPro"/>
</dbReference>
<dbReference type="Proteomes" id="UP001165065">
    <property type="component" value="Unassembled WGS sequence"/>
</dbReference>
<evidence type="ECO:0000313" key="3">
    <source>
        <dbReference type="Proteomes" id="UP001165065"/>
    </source>
</evidence>
<sequence>MLYMMRYVLIIVLSIIPFLSSFTLPLSRPPLRLDFALKAKSSSTVDVIIVGGGLSGLCTGSLLAQTDKNVLLLESHDTVGGCCHTWTRKTKEGVFHFESGPSLYSGLSSTHSFNPLKNVFQIIGEEPEVIEYDRWGTVFPDGTKLAAPIGPDGFNEVLMGKYGTQEGRKEWASIMSRMREVGEASQALTSMSLREDVGVIRTAALRYPGGMIKTLKYANQLTAPFKDVMEELDIKDPFVKNWLDMLCFLLQGLPAEGAMNAVIGYMLQDWYKPGVTLDFPRGGSGGIVDALVRGIEREGGNGEVRLNTHVTGLMFDQEGSRCTGVKCGDGTVVTAREAVVCNLTPHAIKNILGDGAGEELKGYVKGLANNNKEEGGVEDLKSFIHLHAAIKADGLPKEPSADFPAQWAVIRDWDSEGGVEAERNIVLCTMTSLIDDTLAPEGYHVLHAYVPATEPYCKWEGLDRRSPEYKAMKDEAEDFLWKALEEYIPNGRERAVMGTVQVGTPLTHERFLRREGGSYGPRAVAGVDTLPAHKAKGAENLWFEGDYFFPGIGVPACASGGAIVANSIVDVSTHLGWLDKIKLPGREKV</sequence>
<dbReference type="PANTHER" id="PTHR46313">
    <property type="match status" value="1"/>
</dbReference>
<dbReference type="Pfam" id="PF01593">
    <property type="entry name" value="Amino_oxidase"/>
    <property type="match status" value="1"/>
</dbReference>
<dbReference type="Gene3D" id="3.50.50.60">
    <property type="entry name" value="FAD/NAD(P)-binding domain"/>
    <property type="match status" value="2"/>
</dbReference>
<name>A0A9W7GN58_9STRA</name>
<dbReference type="EMBL" id="BRYA01000325">
    <property type="protein sequence ID" value="GMI47058.1"/>
    <property type="molecule type" value="Genomic_DNA"/>
</dbReference>
<comment type="caution">
    <text evidence="2">The sequence shown here is derived from an EMBL/GenBank/DDBJ whole genome shotgun (WGS) entry which is preliminary data.</text>
</comment>
<dbReference type="AlphaFoldDB" id="A0A9W7GN58"/>
<dbReference type="InterPro" id="IPR045892">
    <property type="entry name" value="CrtISO-like"/>
</dbReference>
<gene>
    <name evidence="2" type="ORF">TrCOL_g174</name>
</gene>
<organism evidence="2 3">
    <name type="scientific">Triparma columacea</name>
    <dbReference type="NCBI Taxonomy" id="722753"/>
    <lineage>
        <taxon>Eukaryota</taxon>
        <taxon>Sar</taxon>
        <taxon>Stramenopiles</taxon>
        <taxon>Ochrophyta</taxon>
        <taxon>Bolidophyceae</taxon>
        <taxon>Parmales</taxon>
        <taxon>Triparmaceae</taxon>
        <taxon>Triparma</taxon>
    </lineage>
</organism>
<feature type="domain" description="Amine oxidase" evidence="1">
    <location>
        <begin position="54"/>
        <end position="566"/>
    </location>
</feature>
<evidence type="ECO:0000313" key="2">
    <source>
        <dbReference type="EMBL" id="GMI47058.1"/>
    </source>
</evidence>
<accession>A0A9W7GN58</accession>
<dbReference type="OrthoDB" id="7777654at2759"/>
<protein>
    <recommendedName>
        <fullName evidence="1">Amine oxidase domain-containing protein</fullName>
    </recommendedName>
</protein>
<reference evidence="3" key="1">
    <citation type="journal article" date="2023" name="Commun. Biol.">
        <title>Genome analysis of Parmales, the sister group of diatoms, reveals the evolutionary specialization of diatoms from phago-mixotrophs to photoautotrophs.</title>
        <authorList>
            <person name="Ban H."/>
            <person name="Sato S."/>
            <person name="Yoshikawa S."/>
            <person name="Yamada K."/>
            <person name="Nakamura Y."/>
            <person name="Ichinomiya M."/>
            <person name="Sato N."/>
            <person name="Blanc-Mathieu R."/>
            <person name="Endo H."/>
            <person name="Kuwata A."/>
            <person name="Ogata H."/>
        </authorList>
    </citation>
    <scope>NUCLEOTIDE SEQUENCE [LARGE SCALE GENOMIC DNA]</scope>
</reference>
<dbReference type="SUPFAM" id="SSF51905">
    <property type="entry name" value="FAD/NAD(P)-binding domain"/>
    <property type="match status" value="1"/>
</dbReference>
<dbReference type="InterPro" id="IPR036188">
    <property type="entry name" value="FAD/NAD-bd_sf"/>
</dbReference>